<dbReference type="InterPro" id="IPR045304">
    <property type="entry name" value="LbH_SAT"/>
</dbReference>
<dbReference type="AlphaFoldDB" id="A0A6N3G6R6"/>
<dbReference type="CDD" id="cd03354">
    <property type="entry name" value="LbH_SAT"/>
    <property type="match status" value="1"/>
</dbReference>
<accession>A0A6N3G6R6</accession>
<evidence type="ECO:0000256" key="4">
    <source>
        <dbReference type="PIRNR" id="PIRNR000441"/>
    </source>
</evidence>
<dbReference type="GO" id="GO:0009001">
    <property type="term" value="F:serine O-acetyltransferase activity"/>
    <property type="evidence" value="ECO:0007669"/>
    <property type="project" value="UniProtKB-EC"/>
</dbReference>
<evidence type="ECO:0000313" key="5">
    <source>
        <dbReference type="EMBL" id="VYU59731.1"/>
    </source>
</evidence>
<evidence type="ECO:0000256" key="1">
    <source>
        <dbReference type="ARBA" id="ARBA00007274"/>
    </source>
</evidence>
<keyword evidence="2 4" id="KW-0808">Transferase</keyword>
<keyword evidence="3 4" id="KW-0012">Acyltransferase</keyword>
<dbReference type="SUPFAM" id="SSF51161">
    <property type="entry name" value="Trimeric LpxA-like enzymes"/>
    <property type="match status" value="1"/>
</dbReference>
<dbReference type="EMBL" id="CACRUT010000023">
    <property type="protein sequence ID" value="VYU59731.1"/>
    <property type="molecule type" value="Genomic_DNA"/>
</dbReference>
<sequence>MNFHECLSLIRGDLRMFPREKMGGVKYFLSNASFKFTVWFRLGAYLRTKKNIFFKMLYAIVFLIHKHNQYLTGIQLRLETKVGEGLRFQHFSCIVINEATIIGKNCLIFQGVTIGVGTSGIPRIGNNVILSSGAKIIGGITIGNNVTIGANAVVTKDVPDNSIAVGIPAKVIAVNTPEKQKLYYCH</sequence>
<dbReference type="Gene3D" id="2.160.10.10">
    <property type="entry name" value="Hexapeptide repeat proteins"/>
    <property type="match status" value="1"/>
</dbReference>
<name>A0A6N3G6R6_9BACT</name>
<dbReference type="InterPro" id="IPR005881">
    <property type="entry name" value="Ser_O-AcTrfase"/>
</dbReference>
<comment type="similarity">
    <text evidence="1 4">Belongs to the transferase hexapeptide repeat family.</text>
</comment>
<proteinExistence type="inferred from homology"/>
<dbReference type="GO" id="GO:0006535">
    <property type="term" value="P:cysteine biosynthetic process from serine"/>
    <property type="evidence" value="ECO:0007669"/>
    <property type="project" value="InterPro"/>
</dbReference>
<evidence type="ECO:0000256" key="3">
    <source>
        <dbReference type="ARBA" id="ARBA00023315"/>
    </source>
</evidence>
<dbReference type="Pfam" id="PF00132">
    <property type="entry name" value="Hexapep"/>
    <property type="match status" value="1"/>
</dbReference>
<dbReference type="InterPro" id="IPR001451">
    <property type="entry name" value="Hexapep"/>
</dbReference>
<dbReference type="EC" id="2.3.1.30" evidence="4"/>
<gene>
    <name evidence="5" type="primary">cysE_1</name>
    <name evidence="5" type="ORF">PCLFYP37_00408</name>
</gene>
<dbReference type="PIRSF" id="PIRSF000441">
    <property type="entry name" value="CysE"/>
    <property type="match status" value="1"/>
</dbReference>
<dbReference type="InterPro" id="IPR011004">
    <property type="entry name" value="Trimer_LpxA-like_sf"/>
</dbReference>
<dbReference type="GO" id="GO:0005737">
    <property type="term" value="C:cytoplasm"/>
    <property type="evidence" value="ECO:0007669"/>
    <property type="project" value="InterPro"/>
</dbReference>
<comment type="catalytic activity">
    <reaction evidence="4">
        <text>L-serine + acetyl-CoA = O-acetyl-L-serine + CoA</text>
        <dbReference type="Rhea" id="RHEA:24560"/>
        <dbReference type="ChEBI" id="CHEBI:33384"/>
        <dbReference type="ChEBI" id="CHEBI:57287"/>
        <dbReference type="ChEBI" id="CHEBI:57288"/>
        <dbReference type="ChEBI" id="CHEBI:58340"/>
        <dbReference type="EC" id="2.3.1.30"/>
    </reaction>
</comment>
<protein>
    <recommendedName>
        <fullName evidence="4">Serine acetyltransferase</fullName>
        <ecNumber evidence="4">2.3.1.30</ecNumber>
    </recommendedName>
</protein>
<reference evidence="5" key="1">
    <citation type="submission" date="2019-11" db="EMBL/GenBank/DDBJ databases">
        <authorList>
            <person name="Feng L."/>
        </authorList>
    </citation>
    <scope>NUCLEOTIDE SEQUENCE</scope>
    <source>
        <strain evidence="5">PclaraLFYP37</strain>
    </source>
</reference>
<dbReference type="PANTHER" id="PTHR42811">
    <property type="entry name" value="SERINE ACETYLTRANSFERASE"/>
    <property type="match status" value="1"/>
</dbReference>
<organism evidence="5">
    <name type="scientific">Paraprevotella clara</name>
    <dbReference type="NCBI Taxonomy" id="454154"/>
    <lineage>
        <taxon>Bacteria</taxon>
        <taxon>Pseudomonadati</taxon>
        <taxon>Bacteroidota</taxon>
        <taxon>Bacteroidia</taxon>
        <taxon>Bacteroidales</taxon>
        <taxon>Prevotellaceae</taxon>
        <taxon>Paraprevotella</taxon>
    </lineage>
</organism>
<evidence type="ECO:0000256" key="2">
    <source>
        <dbReference type="ARBA" id="ARBA00022679"/>
    </source>
</evidence>